<dbReference type="Gene3D" id="1.20.80.10">
    <property type="match status" value="1"/>
</dbReference>
<accession>A0AAW1FIW4</accession>
<name>A0AAW1FIW4_ZOAVI</name>
<keyword evidence="8" id="KW-1185">Reference proteome</keyword>
<organism evidence="7 8">
    <name type="scientific">Zoarces viviparus</name>
    <name type="common">Viviparous eelpout</name>
    <name type="synonym">Blennius viviparus</name>
    <dbReference type="NCBI Taxonomy" id="48416"/>
    <lineage>
        <taxon>Eukaryota</taxon>
        <taxon>Metazoa</taxon>
        <taxon>Chordata</taxon>
        <taxon>Craniata</taxon>
        <taxon>Vertebrata</taxon>
        <taxon>Euteleostomi</taxon>
        <taxon>Actinopterygii</taxon>
        <taxon>Neopterygii</taxon>
        <taxon>Teleostei</taxon>
        <taxon>Neoteleostei</taxon>
        <taxon>Acanthomorphata</taxon>
        <taxon>Eupercaria</taxon>
        <taxon>Perciformes</taxon>
        <taxon>Cottioidei</taxon>
        <taxon>Zoarcales</taxon>
        <taxon>Zoarcidae</taxon>
        <taxon>Zoarcinae</taxon>
        <taxon>Zoarces</taxon>
    </lineage>
</organism>
<keyword evidence="3" id="KW-0472">Membrane</keyword>
<dbReference type="Gene3D" id="2.30.29.30">
    <property type="entry name" value="Pleckstrin-homology domain (PH domain)/Phosphotyrosine-binding domain (PTB)"/>
    <property type="match status" value="1"/>
</dbReference>
<dbReference type="InterPro" id="IPR029071">
    <property type="entry name" value="Ubiquitin-like_domsf"/>
</dbReference>
<dbReference type="InterPro" id="IPR041789">
    <property type="entry name" value="ERM_FERM_C"/>
</dbReference>
<protein>
    <recommendedName>
        <fullName evidence="6">FERM domain-containing protein</fullName>
    </recommendedName>
</protein>
<dbReference type="InterPro" id="IPR046810">
    <property type="entry name" value="ERM_helical"/>
</dbReference>
<dbReference type="Gene3D" id="1.20.5.450">
    <property type="match status" value="1"/>
</dbReference>
<sequence length="1141" mass="130613">MPKTVNVRVTTMDEELEFSVRPNTTGKQLFDQVARTIGLREMWYFGLQFVDSKGFISWLNSEKKVMVQDVRKETPLLFKLKAKFYPEDVSEELIQDVTRRLFYLQVKEDVLGEEIYCPPESAVLLASYAVQSKYGEQDKSALKPGYLSSERLLPKRVLEQHKLSKEQWEERIQVWHEEHRSMLKEESMIEYLKIAQDLEMYGVNYFEIKNKKGSDLWLGVDALGLNIYEKDDKLSPKIGFPWSEIRRIAFKEKKFIIKSIDKKAPDFLFYAPRLRVNKRIRQLCIGNLEVYMRRRKPDTIEVQQMKAQAREERLHKKMERDQLESEKKKRATMEKEKEEMEREKQALMMKLYQFEETTKRAERELEEQLDRAMRLEEERRRVEQEAARLKAERMEAVIAKEELARAMRLEEERRRVEQEAARLKAEGMEAVIAKEELARAMRLEEERRRVEQEAARLKAEGMEVIIAKEELVRQAEDQIKSQEQLLKGKCVYDVKTIVQSITQGARNELEKLRAIWVWLCNNIEYDVSGYLGRSKRLYSPEEVIAAGRGVCSGYSSLCREMCREVGIECQEVSGHGKGVGYLQGQSLKNVESNHMWNSVLLGGRWFLLDACWGAGHLDMQHEIFIKRFNDFYFLTDPEEFIESHFPDEEKWQLLDPPIPLEEFERRALKTSAFFTMGLRLIQPHHFHVVTDDGEANVSLSFSRPATFTYKITQHQDLLHRGAPEQKDYSNSSFGLLSVSHRSMNLQLLPRASGVYDVEVFARPLTATTSLSLVCSFTVECPIPRAMEEIPENPSLCWGLQPVAESLGIVGIVGSSQGSSLGSKAAEVVEGVFELALKTSRPLMVVCELVHPGLEAAVAKRCLATQIQPDVLTCHVLCPLRGFYRLSVFVQDYEKTEVMLENAGNFLLHCKGKVVGPDELYPPNLSSVCGPGTRTLEAGLSKFSHTTALVSTQQGKCNITFHNQRDLEIHTKLSREEKKPAAGPLSRRLFCTYTDSKVTVSVSLPDAGVYRLGLYAKITPGRTFSHMCDFVLRNSCDQPGPPFPGFYSTWRKGCELFEPLVGLLEPLAWVRFRVRVPGARRVMTIIGETWTDLKLNKSGVWEGEVFSGSGLQPLELAAAAASGDSSNHVLLTFDIKQLEAEV</sequence>
<dbReference type="GO" id="GO:0005886">
    <property type="term" value="C:plasma membrane"/>
    <property type="evidence" value="ECO:0007669"/>
    <property type="project" value="UniProtKB-SubCell"/>
</dbReference>
<dbReference type="InterPro" id="IPR019748">
    <property type="entry name" value="FERM_central"/>
</dbReference>
<dbReference type="PROSITE" id="PS00661">
    <property type="entry name" value="FERM_2"/>
    <property type="match status" value="1"/>
</dbReference>
<dbReference type="Gene3D" id="3.10.620.30">
    <property type="match status" value="1"/>
</dbReference>
<evidence type="ECO:0000256" key="1">
    <source>
        <dbReference type="ARBA" id="ARBA00004202"/>
    </source>
</evidence>
<dbReference type="FunFam" id="2.30.29.30:FF:000003">
    <property type="entry name" value="Radixin isoform 1"/>
    <property type="match status" value="1"/>
</dbReference>
<dbReference type="PROSITE" id="PS50057">
    <property type="entry name" value="FERM_3"/>
    <property type="match status" value="1"/>
</dbReference>
<keyword evidence="4" id="KW-0175">Coiled coil</keyword>
<dbReference type="CDD" id="cd13194">
    <property type="entry name" value="FERM_C_ERM"/>
    <property type="match status" value="1"/>
</dbReference>
<dbReference type="PRINTS" id="PR00935">
    <property type="entry name" value="BAND41"/>
</dbReference>
<dbReference type="Pfam" id="PF23265">
    <property type="entry name" value="Ig-like_KY"/>
    <property type="match status" value="3"/>
</dbReference>
<dbReference type="InterPro" id="IPR000798">
    <property type="entry name" value="Ez/rad/moesin-like"/>
</dbReference>
<reference evidence="7 8" key="1">
    <citation type="journal article" date="2024" name="Genome Biol. Evol.">
        <title>Chromosome-level genome assembly of the viviparous eelpout Zoarces viviparus.</title>
        <authorList>
            <person name="Fuhrmann N."/>
            <person name="Brasseur M.V."/>
            <person name="Bakowski C.E."/>
            <person name="Podsiadlowski L."/>
            <person name="Prost S."/>
            <person name="Krehenwinkel H."/>
            <person name="Mayer C."/>
        </authorList>
    </citation>
    <scope>NUCLEOTIDE SEQUENCE [LARGE SCALE GENOMIC DNA]</scope>
    <source>
        <strain evidence="7">NO-MEL_2022_Ind0_liver</strain>
    </source>
</reference>
<dbReference type="AlphaFoldDB" id="A0AAW1FIW4"/>
<dbReference type="InterPro" id="IPR002931">
    <property type="entry name" value="Transglutaminase-like"/>
</dbReference>
<dbReference type="PROSITE" id="PS00660">
    <property type="entry name" value="FERM_1"/>
    <property type="match status" value="1"/>
</dbReference>
<evidence type="ECO:0000313" key="7">
    <source>
        <dbReference type="EMBL" id="KAK9534123.1"/>
    </source>
</evidence>
<dbReference type="InterPro" id="IPR035963">
    <property type="entry name" value="FERM_2"/>
</dbReference>
<dbReference type="Pfam" id="PF20492">
    <property type="entry name" value="ERM_helical"/>
    <property type="match status" value="1"/>
</dbReference>
<dbReference type="CDD" id="cd17187">
    <property type="entry name" value="FERM_F1_ERM"/>
    <property type="match status" value="1"/>
</dbReference>
<dbReference type="SUPFAM" id="SSF47031">
    <property type="entry name" value="Second domain of FERM"/>
    <property type="match status" value="1"/>
</dbReference>
<dbReference type="InterPro" id="IPR000299">
    <property type="entry name" value="FERM_domain"/>
</dbReference>
<evidence type="ECO:0000256" key="3">
    <source>
        <dbReference type="ARBA" id="ARBA00023136"/>
    </source>
</evidence>
<dbReference type="SUPFAM" id="SSF54236">
    <property type="entry name" value="Ubiquitin-like"/>
    <property type="match status" value="1"/>
</dbReference>
<comment type="subcellular location">
    <subcellularLocation>
        <location evidence="1">Cell membrane</location>
        <topology evidence="1">Peripheral membrane protein</topology>
    </subcellularLocation>
</comment>
<dbReference type="Pfam" id="PF09380">
    <property type="entry name" value="FERM_C"/>
    <property type="match status" value="1"/>
</dbReference>
<dbReference type="SMART" id="SM00460">
    <property type="entry name" value="TGc"/>
    <property type="match status" value="1"/>
</dbReference>
<dbReference type="Proteomes" id="UP001488805">
    <property type="component" value="Unassembled WGS sequence"/>
</dbReference>
<dbReference type="GO" id="GO:0003779">
    <property type="term" value="F:actin binding"/>
    <property type="evidence" value="ECO:0007669"/>
    <property type="project" value="InterPro"/>
</dbReference>
<dbReference type="InterPro" id="IPR019749">
    <property type="entry name" value="Band_41_domain"/>
</dbReference>
<gene>
    <name evidence="7" type="ORF">VZT92_009192</name>
</gene>
<dbReference type="Pfam" id="PF01841">
    <property type="entry name" value="Transglut_core"/>
    <property type="match status" value="1"/>
</dbReference>
<dbReference type="SMART" id="SM00295">
    <property type="entry name" value="B41"/>
    <property type="match status" value="1"/>
</dbReference>
<dbReference type="Pfam" id="PF00373">
    <property type="entry name" value="FERM_M"/>
    <property type="match status" value="1"/>
</dbReference>
<evidence type="ECO:0000256" key="4">
    <source>
        <dbReference type="SAM" id="Coils"/>
    </source>
</evidence>
<dbReference type="FunFam" id="1.20.5.450:FF:000001">
    <property type="entry name" value="radixin isoform X2"/>
    <property type="match status" value="1"/>
</dbReference>
<comment type="caution">
    <text evidence="7">The sequence shown here is derived from an EMBL/GenBank/DDBJ whole genome shotgun (WGS) entry which is preliminary data.</text>
</comment>
<dbReference type="CDD" id="cd14473">
    <property type="entry name" value="FERM_B-lobe"/>
    <property type="match status" value="1"/>
</dbReference>
<proteinExistence type="predicted"/>
<dbReference type="InterPro" id="IPR011993">
    <property type="entry name" value="PH-like_dom_sf"/>
</dbReference>
<feature type="coiled-coil region" evidence="4">
    <location>
        <begin position="158"/>
        <end position="185"/>
    </location>
</feature>
<evidence type="ECO:0000256" key="2">
    <source>
        <dbReference type="ARBA" id="ARBA00022475"/>
    </source>
</evidence>
<evidence type="ECO:0000313" key="8">
    <source>
        <dbReference type="Proteomes" id="UP001488805"/>
    </source>
</evidence>
<dbReference type="PANTHER" id="PTHR23281">
    <property type="entry name" value="MERLIN/MOESIN/EZRIN/RADIXIN"/>
    <property type="match status" value="1"/>
</dbReference>
<dbReference type="InterPro" id="IPR056564">
    <property type="entry name" value="Ig-like_KY"/>
</dbReference>
<dbReference type="InterPro" id="IPR018979">
    <property type="entry name" value="FERM_N"/>
</dbReference>
<dbReference type="SUPFAM" id="SSF50729">
    <property type="entry name" value="PH domain-like"/>
    <property type="match status" value="1"/>
</dbReference>
<dbReference type="SMART" id="SM01196">
    <property type="entry name" value="FERM_C"/>
    <property type="match status" value="1"/>
</dbReference>
<dbReference type="FunFam" id="1.20.80.10:FF:000002">
    <property type="entry name" value="radixin isoform X1"/>
    <property type="match status" value="1"/>
</dbReference>
<keyword evidence="2" id="KW-1003">Cell membrane</keyword>
<evidence type="ECO:0000259" key="6">
    <source>
        <dbReference type="PROSITE" id="PS50057"/>
    </source>
</evidence>
<dbReference type="InterPro" id="IPR018980">
    <property type="entry name" value="FERM_PH-like_C"/>
</dbReference>
<dbReference type="InterPro" id="IPR014352">
    <property type="entry name" value="FERM/acyl-CoA-bd_prot_sf"/>
</dbReference>
<feature type="region of interest" description="Disordered" evidence="5">
    <location>
        <begin position="312"/>
        <end position="337"/>
    </location>
</feature>
<dbReference type="FunFam" id="3.10.20.90:FF:000013">
    <property type="entry name" value="radixin isoform X1"/>
    <property type="match status" value="1"/>
</dbReference>
<dbReference type="EMBL" id="JBCEZU010000067">
    <property type="protein sequence ID" value="KAK9534123.1"/>
    <property type="molecule type" value="Genomic_DNA"/>
</dbReference>
<dbReference type="PRINTS" id="PR00661">
    <property type="entry name" value="ERMFAMILY"/>
</dbReference>
<evidence type="ECO:0000256" key="5">
    <source>
        <dbReference type="SAM" id="MobiDB-lite"/>
    </source>
</evidence>
<dbReference type="InterPro" id="IPR019747">
    <property type="entry name" value="FERM_CS"/>
</dbReference>
<dbReference type="Gene3D" id="3.10.20.90">
    <property type="entry name" value="Phosphatidylinositol 3-kinase Catalytic Subunit, Chain A, domain 1"/>
    <property type="match status" value="1"/>
</dbReference>
<dbReference type="InterPro" id="IPR011174">
    <property type="entry name" value="ERM"/>
</dbReference>
<dbReference type="SUPFAM" id="SSF54001">
    <property type="entry name" value="Cysteine proteinases"/>
    <property type="match status" value="1"/>
</dbReference>
<dbReference type="Pfam" id="PF09379">
    <property type="entry name" value="FERM_N"/>
    <property type="match status" value="1"/>
</dbReference>
<dbReference type="InterPro" id="IPR038765">
    <property type="entry name" value="Papain-like_cys_pep_sf"/>
</dbReference>
<feature type="domain" description="FERM" evidence="6">
    <location>
        <begin position="5"/>
        <end position="295"/>
    </location>
</feature>